<evidence type="ECO:0000313" key="3">
    <source>
        <dbReference type="Proteomes" id="UP000019062"/>
    </source>
</evidence>
<accession>W4EZ04</accession>
<proteinExistence type="predicted"/>
<feature type="transmembrane region" description="Helical" evidence="1">
    <location>
        <begin position="243"/>
        <end position="264"/>
    </location>
</feature>
<organism evidence="2 3">
    <name type="scientific">Viridibacillus arenosi FSL R5-213</name>
    <dbReference type="NCBI Taxonomy" id="1227360"/>
    <lineage>
        <taxon>Bacteria</taxon>
        <taxon>Bacillati</taxon>
        <taxon>Bacillota</taxon>
        <taxon>Bacilli</taxon>
        <taxon>Bacillales</taxon>
        <taxon>Caryophanaceae</taxon>
        <taxon>Viridibacillus</taxon>
    </lineage>
</organism>
<reference evidence="2 3" key="1">
    <citation type="journal article" date="2014" name="BMC Genomics">
        <title>Genomic comparison of sporeforming bacilli isolated from milk.</title>
        <authorList>
            <person name="Moreno Switt A.I."/>
            <person name="Andrus A.D."/>
            <person name="Ranieri M.L."/>
            <person name="Orsi R.H."/>
            <person name="Ivy R."/>
            <person name="den Bakker H.C."/>
            <person name="Martin N.H."/>
            <person name="Wiedmann M."/>
            <person name="Boor K.J."/>
        </authorList>
    </citation>
    <scope>NUCLEOTIDE SEQUENCE [LARGE SCALE GENOMIC DNA]</scope>
    <source>
        <strain evidence="2 3">FSL R5-213</strain>
    </source>
</reference>
<feature type="transmembrane region" description="Helical" evidence="1">
    <location>
        <begin position="212"/>
        <end position="231"/>
    </location>
</feature>
<keyword evidence="1" id="KW-0472">Membrane</keyword>
<keyword evidence="1" id="KW-0812">Transmembrane</keyword>
<dbReference type="eggNOG" id="COG3314">
    <property type="taxonomic scope" value="Bacteria"/>
</dbReference>
<evidence type="ECO:0000256" key="1">
    <source>
        <dbReference type="SAM" id="Phobius"/>
    </source>
</evidence>
<evidence type="ECO:0008006" key="4">
    <source>
        <dbReference type="Google" id="ProtNLM"/>
    </source>
</evidence>
<evidence type="ECO:0000313" key="2">
    <source>
        <dbReference type="EMBL" id="ETT85750.1"/>
    </source>
</evidence>
<feature type="transmembrane region" description="Helical" evidence="1">
    <location>
        <begin position="179"/>
        <end position="200"/>
    </location>
</feature>
<keyword evidence="3" id="KW-1185">Reference proteome</keyword>
<protein>
    <recommendedName>
        <fullName evidence="4">Sporulation integral membrane protein YlbJ</fullName>
    </recommendedName>
</protein>
<comment type="caution">
    <text evidence="2">The sequence shown here is derived from an EMBL/GenBank/DDBJ whole genome shotgun (WGS) entry which is preliminary data.</text>
</comment>
<feature type="transmembrane region" description="Helical" evidence="1">
    <location>
        <begin position="132"/>
        <end position="150"/>
    </location>
</feature>
<dbReference type="EMBL" id="ASQA01000016">
    <property type="protein sequence ID" value="ETT85750.1"/>
    <property type="molecule type" value="Genomic_DNA"/>
</dbReference>
<keyword evidence="1" id="KW-1133">Transmembrane helix</keyword>
<sequence>MNIIICWVLIALLLLQPGIAHEGADVGIKLFMNALFPYLLPYLILTQWLLRLTNQGSSNPSKTALYLKAYGISALGGFPTGSATIAFMTKEQQLTLRESKFLLAICHAPSPLFMIGFVGYELLENASIGWRMLLLIHSVNLVTLGIFILFSKRPSETTSVKKEIKRASFPLIESMKGSIPTVLLVGTTVIFFTTISHVIAKTLLHFFHDLPTVLAVSLYAVLEMTSSLHIATQSFASSAYLPLWLMTILAIQGLSIHLQVAVLAKDADIPLVPYFLLRLIMIPVLPLLYWVIFL</sequence>
<name>W4EZ04_9BACL</name>
<feature type="transmembrane region" description="Helical" evidence="1">
    <location>
        <begin position="271"/>
        <end position="292"/>
    </location>
</feature>
<dbReference type="Proteomes" id="UP000019062">
    <property type="component" value="Unassembled WGS sequence"/>
</dbReference>
<feature type="transmembrane region" description="Helical" evidence="1">
    <location>
        <begin position="30"/>
        <end position="50"/>
    </location>
</feature>
<gene>
    <name evidence="2" type="ORF">C176_09977</name>
</gene>
<feature type="transmembrane region" description="Helical" evidence="1">
    <location>
        <begin position="101"/>
        <end position="120"/>
    </location>
</feature>
<dbReference type="AlphaFoldDB" id="W4EZ04"/>
<feature type="transmembrane region" description="Helical" evidence="1">
    <location>
        <begin position="70"/>
        <end position="89"/>
    </location>
</feature>
<dbReference type="PATRIC" id="fig|1227360.4.peg.2033"/>